<evidence type="ECO:0000313" key="9">
    <source>
        <dbReference type="Proteomes" id="UP000019486"/>
    </source>
</evidence>
<proteinExistence type="inferred from homology"/>
<keyword evidence="4 7" id="KW-0812">Transmembrane</keyword>
<keyword evidence="3" id="KW-1003">Cell membrane</keyword>
<evidence type="ECO:0000256" key="4">
    <source>
        <dbReference type="ARBA" id="ARBA00022692"/>
    </source>
</evidence>
<evidence type="ECO:0000313" key="8">
    <source>
        <dbReference type="EMBL" id="EWY40258.1"/>
    </source>
</evidence>
<dbReference type="Proteomes" id="UP000019486">
    <property type="component" value="Unassembled WGS sequence"/>
</dbReference>
<dbReference type="InterPro" id="IPR012809">
    <property type="entry name" value="ECF_CbiQ"/>
</dbReference>
<dbReference type="STRING" id="1385369.N825_36695"/>
<keyword evidence="6 7" id="KW-0472">Membrane</keyword>
<evidence type="ECO:0000256" key="1">
    <source>
        <dbReference type="ARBA" id="ARBA00004651"/>
    </source>
</evidence>
<dbReference type="PANTHER" id="PTHR43723:SF1">
    <property type="entry name" value="COBALT TRANSPORT PROTEIN CBIQ"/>
    <property type="match status" value="1"/>
</dbReference>
<sequence length="254" mass="26870">MLAIDRHAWTNRWHARHPLEKLLPALVMMLVALVMSPWPTAPLVIAVMVTLAVAGAGVPATAVLGTLAVPLGFLLTGVPVLALAVDVSDGLSLGLAPDGLEMAAAVTSRSLAATSCLVFLILTTPMADLMPLLGRIGVPRLIRDLMLLMYRLIFIFLDCAITGRQAQVGRLGYDGPRRSLRSLGWLAGSLFQRSLDRGRRLETGLAARGFTGDLPQPSDGRTPSPVALLAGVALPLAVACAAWLGPLEYAAWTK</sequence>
<organism evidence="8 9">
    <name type="scientific">Skermanella stibiiresistens SB22</name>
    <dbReference type="NCBI Taxonomy" id="1385369"/>
    <lineage>
        <taxon>Bacteria</taxon>
        <taxon>Pseudomonadati</taxon>
        <taxon>Pseudomonadota</taxon>
        <taxon>Alphaproteobacteria</taxon>
        <taxon>Rhodospirillales</taxon>
        <taxon>Azospirillaceae</taxon>
        <taxon>Skermanella</taxon>
    </lineage>
</organism>
<evidence type="ECO:0000256" key="5">
    <source>
        <dbReference type="ARBA" id="ARBA00022989"/>
    </source>
</evidence>
<dbReference type="EMBL" id="AVFL01000008">
    <property type="protein sequence ID" value="EWY40258.1"/>
    <property type="molecule type" value="Genomic_DNA"/>
</dbReference>
<comment type="caution">
    <text evidence="8">The sequence shown here is derived from an EMBL/GenBank/DDBJ whole genome shotgun (WGS) entry which is preliminary data.</text>
</comment>
<feature type="transmembrane region" description="Helical" evidence="7">
    <location>
        <begin position="111"/>
        <end position="133"/>
    </location>
</feature>
<dbReference type="InterPro" id="IPR052770">
    <property type="entry name" value="Cobalt_transport_CbiQ"/>
</dbReference>
<evidence type="ECO:0000256" key="2">
    <source>
        <dbReference type="ARBA" id="ARBA00008564"/>
    </source>
</evidence>
<feature type="transmembrane region" description="Helical" evidence="7">
    <location>
        <begin position="71"/>
        <end position="91"/>
    </location>
</feature>
<dbReference type="PANTHER" id="PTHR43723">
    <property type="entry name" value="COBALT TRANSPORT PROTEIN CBIQ"/>
    <property type="match status" value="1"/>
</dbReference>
<reference evidence="8 9" key="1">
    <citation type="submission" date="2013-08" db="EMBL/GenBank/DDBJ databases">
        <title>The genome sequence of Skermanella stibiiresistens.</title>
        <authorList>
            <person name="Zhu W."/>
            <person name="Wang G."/>
        </authorList>
    </citation>
    <scope>NUCLEOTIDE SEQUENCE [LARGE SCALE GENOMIC DNA]</scope>
    <source>
        <strain evidence="8 9">SB22</strain>
    </source>
</reference>
<gene>
    <name evidence="8" type="ORF">N825_36695</name>
</gene>
<keyword evidence="5 7" id="KW-1133">Transmembrane helix</keyword>
<protein>
    <submittedName>
        <fullName evidence="8">Cobalt transporter</fullName>
    </submittedName>
</protein>
<dbReference type="GO" id="GO:0006824">
    <property type="term" value="P:cobalt ion transport"/>
    <property type="evidence" value="ECO:0007669"/>
    <property type="project" value="InterPro"/>
</dbReference>
<dbReference type="AlphaFoldDB" id="W9H8X1"/>
<name>W9H8X1_9PROT</name>
<dbReference type="InterPro" id="IPR003339">
    <property type="entry name" value="ABC/ECF_trnsptr_transmembrane"/>
</dbReference>
<feature type="transmembrane region" description="Helical" evidence="7">
    <location>
        <begin position="145"/>
        <end position="163"/>
    </location>
</feature>
<dbReference type="RefSeq" id="WP_037452093.1">
    <property type="nucleotide sequence ID" value="NZ_AVFL01000008.1"/>
</dbReference>
<evidence type="ECO:0000256" key="3">
    <source>
        <dbReference type="ARBA" id="ARBA00022475"/>
    </source>
</evidence>
<dbReference type="NCBIfam" id="TIGR02454">
    <property type="entry name" value="ECF_T_CbiQ"/>
    <property type="match status" value="1"/>
</dbReference>
<comment type="similarity">
    <text evidence="2">Belongs to the CbiQ family.</text>
</comment>
<feature type="transmembrane region" description="Helical" evidence="7">
    <location>
        <begin position="226"/>
        <end position="245"/>
    </location>
</feature>
<dbReference type="CDD" id="cd16914">
    <property type="entry name" value="EcfT"/>
    <property type="match status" value="1"/>
</dbReference>
<evidence type="ECO:0000256" key="6">
    <source>
        <dbReference type="ARBA" id="ARBA00023136"/>
    </source>
</evidence>
<evidence type="ECO:0000256" key="7">
    <source>
        <dbReference type="SAM" id="Phobius"/>
    </source>
</evidence>
<dbReference type="GO" id="GO:0043190">
    <property type="term" value="C:ATP-binding cassette (ABC) transporter complex"/>
    <property type="evidence" value="ECO:0007669"/>
    <property type="project" value="InterPro"/>
</dbReference>
<dbReference type="Pfam" id="PF02361">
    <property type="entry name" value="CbiQ"/>
    <property type="match status" value="1"/>
</dbReference>
<keyword evidence="9" id="KW-1185">Reference proteome</keyword>
<comment type="subcellular location">
    <subcellularLocation>
        <location evidence="1">Cell membrane</location>
        <topology evidence="1">Multi-pass membrane protein</topology>
    </subcellularLocation>
</comment>
<accession>W9H8X1</accession>
<dbReference type="OrthoDB" id="7688456at2"/>
<feature type="transmembrane region" description="Helical" evidence="7">
    <location>
        <begin position="44"/>
        <end position="64"/>
    </location>
</feature>